<evidence type="ECO:0000256" key="4">
    <source>
        <dbReference type="ARBA" id="ARBA00022643"/>
    </source>
</evidence>
<evidence type="ECO:0000256" key="1">
    <source>
        <dbReference type="ARBA" id="ARBA00001917"/>
    </source>
</evidence>
<dbReference type="Proteomes" id="UP000007150">
    <property type="component" value="Chromosome 2"/>
</dbReference>
<dbReference type="SUPFAM" id="SSF55469">
    <property type="entry name" value="FMN-dependent nitroreductase-like"/>
    <property type="match status" value="1"/>
</dbReference>
<evidence type="ECO:0000313" key="8">
    <source>
        <dbReference type="Proteomes" id="UP000007150"/>
    </source>
</evidence>
<keyword evidence="3" id="KW-0285">Flavoprotein</keyword>
<keyword evidence="5" id="KW-0560">Oxidoreductase</keyword>
<dbReference type="CDD" id="cd02136">
    <property type="entry name" value="PnbA_NfnB-like"/>
    <property type="match status" value="1"/>
</dbReference>
<reference evidence="7 8" key="1">
    <citation type="submission" date="2011-05" db="EMBL/GenBank/DDBJ databases">
        <title>Complete sequence of chromosome 2 of Sphingobium chlorophenolicum L-1.</title>
        <authorList>
            <consortium name="US DOE Joint Genome Institute"/>
            <person name="Lucas S."/>
            <person name="Han J."/>
            <person name="Lapidus A."/>
            <person name="Cheng J.-F."/>
            <person name="Goodwin L."/>
            <person name="Pitluck S."/>
            <person name="Peters L."/>
            <person name="Daligault H."/>
            <person name="Han C."/>
            <person name="Tapia R."/>
            <person name="Land M."/>
            <person name="Hauser L."/>
            <person name="Kyrpides N."/>
            <person name="Ivanova N."/>
            <person name="Pagani I."/>
            <person name="Turner P."/>
            <person name="Copley S."/>
            <person name="Woyke T."/>
        </authorList>
    </citation>
    <scope>NUCLEOTIDE SEQUENCE [LARGE SCALE GENOMIC DNA]</scope>
    <source>
        <strain evidence="7 8">L-1</strain>
    </source>
</reference>
<dbReference type="InterPro" id="IPR029479">
    <property type="entry name" value="Nitroreductase"/>
</dbReference>
<dbReference type="Pfam" id="PF00881">
    <property type="entry name" value="Nitroreductase"/>
    <property type="match status" value="1"/>
</dbReference>
<dbReference type="RefSeq" id="WP_013849070.1">
    <property type="nucleotide sequence ID" value="NC_015594.1"/>
</dbReference>
<dbReference type="GO" id="GO:0016491">
    <property type="term" value="F:oxidoreductase activity"/>
    <property type="evidence" value="ECO:0007669"/>
    <property type="project" value="UniProtKB-KW"/>
</dbReference>
<dbReference type="STRING" id="690566.Sphch_3230"/>
<keyword evidence="8" id="KW-1185">Reference proteome</keyword>
<accession>F6F328</accession>
<dbReference type="InterPro" id="IPR000415">
    <property type="entry name" value="Nitroreductase-like"/>
</dbReference>
<sequence>MTLSVEKSAFLDRVADAPEEARLLADLMSKRFSCRAFHPDPVPRKTLEAILNIAQLSASWCNSQAWEVIVTEGAATDRFRKALLESVSRPEGASLQTDFPRPAQYVGRYLERRRETGWQLYEAVGIANGDREGSARQTMNNFHLFGAPHAMVLTSNRDLGVYGAVDTGGYVAGLMLAAKSMGVDTIAQAAIAMQSECVRKFFDIPEDRMIVCGLSVGYGIADHPANSFRTRRDSIEETTRWVSE</sequence>
<evidence type="ECO:0000259" key="6">
    <source>
        <dbReference type="Pfam" id="PF00881"/>
    </source>
</evidence>
<evidence type="ECO:0000313" key="7">
    <source>
        <dbReference type="EMBL" id="AEG50840.1"/>
    </source>
</evidence>
<evidence type="ECO:0000256" key="3">
    <source>
        <dbReference type="ARBA" id="ARBA00022630"/>
    </source>
</evidence>
<dbReference type="KEGG" id="sch:Sphch_3230"/>
<protein>
    <submittedName>
        <fullName evidence="7">Nitroreductase</fullName>
    </submittedName>
</protein>
<dbReference type="Gene3D" id="3.40.109.10">
    <property type="entry name" value="NADH Oxidase"/>
    <property type="match status" value="1"/>
</dbReference>
<comment type="similarity">
    <text evidence="2">Belongs to the nitroreductase family.</text>
</comment>
<evidence type="ECO:0000256" key="2">
    <source>
        <dbReference type="ARBA" id="ARBA00007118"/>
    </source>
</evidence>
<keyword evidence="4" id="KW-0288">FMN</keyword>
<name>F6F328_SPHCR</name>
<gene>
    <name evidence="7" type="ORF">Sphch_3230</name>
</gene>
<dbReference type="PANTHER" id="PTHR43673:SF2">
    <property type="entry name" value="NITROREDUCTASE"/>
    <property type="match status" value="1"/>
</dbReference>
<dbReference type="PANTHER" id="PTHR43673">
    <property type="entry name" value="NAD(P)H NITROREDUCTASE YDGI-RELATED"/>
    <property type="match status" value="1"/>
</dbReference>
<dbReference type="AlphaFoldDB" id="F6F328"/>
<comment type="cofactor">
    <cofactor evidence="1">
        <name>FMN</name>
        <dbReference type="ChEBI" id="CHEBI:58210"/>
    </cofactor>
</comment>
<proteinExistence type="inferred from homology"/>
<feature type="domain" description="Nitroreductase" evidence="6">
    <location>
        <begin position="29"/>
        <end position="218"/>
    </location>
</feature>
<evidence type="ECO:0000256" key="5">
    <source>
        <dbReference type="ARBA" id="ARBA00023002"/>
    </source>
</evidence>
<dbReference type="EMBL" id="CP002799">
    <property type="protein sequence ID" value="AEG50840.1"/>
    <property type="molecule type" value="Genomic_DNA"/>
</dbReference>
<dbReference type="HOGENOM" id="CLU_070764_9_1_5"/>
<organism evidence="7 8">
    <name type="scientific">Sphingobium chlorophenolicum L-1</name>
    <dbReference type="NCBI Taxonomy" id="690566"/>
    <lineage>
        <taxon>Bacteria</taxon>
        <taxon>Pseudomonadati</taxon>
        <taxon>Pseudomonadota</taxon>
        <taxon>Alphaproteobacteria</taxon>
        <taxon>Sphingomonadales</taxon>
        <taxon>Sphingomonadaceae</taxon>
        <taxon>Sphingobium</taxon>
    </lineage>
</organism>